<dbReference type="Proteomes" id="UP000019132">
    <property type="component" value="Unassembled WGS sequence"/>
</dbReference>
<name>K3W7Z5_GLOUD</name>
<evidence type="ECO:0000313" key="4">
    <source>
        <dbReference type="Proteomes" id="UP000019132"/>
    </source>
</evidence>
<reference evidence="3" key="3">
    <citation type="submission" date="2015-02" db="UniProtKB">
        <authorList>
            <consortium name="EnsemblProtists"/>
        </authorList>
    </citation>
    <scope>IDENTIFICATION</scope>
    <source>
        <strain evidence="3">DAOM BR144</strain>
    </source>
</reference>
<proteinExistence type="predicted"/>
<dbReference type="InParanoid" id="K3W7Z5"/>
<dbReference type="VEuPathDB" id="FungiDB:PYU1_G001086"/>
<dbReference type="OMA" id="KEITMGN"/>
<dbReference type="HOGENOM" id="CLU_341466_0_0_1"/>
<feature type="compositionally biased region" description="Polar residues" evidence="2">
    <location>
        <begin position="664"/>
        <end position="682"/>
    </location>
</feature>
<feature type="coiled-coil region" evidence="1">
    <location>
        <begin position="84"/>
        <end position="111"/>
    </location>
</feature>
<organism evidence="3 4">
    <name type="scientific">Globisporangium ultimum (strain ATCC 200006 / CBS 805.95 / DAOM BR144)</name>
    <name type="common">Pythium ultimum</name>
    <dbReference type="NCBI Taxonomy" id="431595"/>
    <lineage>
        <taxon>Eukaryota</taxon>
        <taxon>Sar</taxon>
        <taxon>Stramenopiles</taxon>
        <taxon>Oomycota</taxon>
        <taxon>Peronosporomycetes</taxon>
        <taxon>Pythiales</taxon>
        <taxon>Pythiaceae</taxon>
        <taxon>Globisporangium</taxon>
    </lineage>
</organism>
<feature type="compositionally biased region" description="Polar residues" evidence="2">
    <location>
        <begin position="428"/>
        <end position="439"/>
    </location>
</feature>
<feature type="compositionally biased region" description="Basic and acidic residues" evidence="2">
    <location>
        <begin position="458"/>
        <end position="473"/>
    </location>
</feature>
<sequence>MAAVGRVAAARSVVEGEEALLQIYELQWRAIEIRSKQLQNQCRQVVLDEELDREERELLLEHEALLRIKEKQVLQQQYEDRFRLKEAEVAAKKLQRQNEQKRKRQEAAATAAATTVETEIEAVATTVKMKAATVIKSKSKVVVPAVAEGKTSATNTVNGDIVRRQKKVAAKSVAFSPRKTFPAKTPHSSSHTTRPRSLEESFDTEQETDVNDTPATAKKSAADELMLMLSQDKASDTEGEEPSLLMPFSPSIFTPVKNALEPRYLSYGTPKRAEPKESNNPTPSKFTPSKLAKGVMKKAMAATEDFDFTLRAAKAKAQAEKETQAAKEAQQAAEESDKEEEQATSAETPKKALKRRKDLGISFSSSSSASSKTSSKLNDSSKSGTEDTSSSAGSRGGKSLMEMMAAASLVESKIPKPKKKQNQPAKDSATTIPTATATESGKPPLYGNKKAQNKQFARAKEAEGDSSSDRDENGTDQSKSKPAAKKAAKKDAKSGNSKSQKVDEAGSAGTSEPEAEDFIDVKAANITKRAKPKQQRQSAKEKEITMGNVNEPEAEVSVAKKKKITQEKQPKEKGKKKDKLSAVEQAIAKADLLTRMSKMQDIATPKVLAKKKKAFSKTAADSLSTKRAEIPENGSAASDSDDASTPRKQRAMKRQLAASRENETTPVKKTTPAPSSSANHLHSPSIAALLAMRPSKSPIGIRYVPKTPKTPKTPQTVRSKRQRPAPSDADEDALNNDSPDAKKRKSRPNAAGVPDGAAVPMSAAEYAAQKLSAGLVTRAQKKAVKAARSAFAGTTGALTSAGGGLWGNSGPSFFDAFVNGGAPRLKKSVLR</sequence>
<feature type="region of interest" description="Disordered" evidence="2">
    <location>
        <begin position="173"/>
        <end position="217"/>
    </location>
</feature>
<dbReference type="AlphaFoldDB" id="K3W7Z5"/>
<reference evidence="4" key="2">
    <citation type="submission" date="2010-04" db="EMBL/GenBank/DDBJ databases">
        <authorList>
            <person name="Buell R."/>
            <person name="Hamilton J."/>
            <person name="Hostetler J."/>
        </authorList>
    </citation>
    <scope>NUCLEOTIDE SEQUENCE [LARGE SCALE GENOMIC DNA]</scope>
    <source>
        <strain evidence="4">DAOM:BR144</strain>
    </source>
</reference>
<feature type="compositionally biased region" description="Low complexity" evidence="2">
    <location>
        <begin position="362"/>
        <end position="391"/>
    </location>
</feature>
<feature type="region of interest" description="Disordered" evidence="2">
    <location>
        <begin position="606"/>
        <end position="756"/>
    </location>
</feature>
<feature type="region of interest" description="Disordered" evidence="2">
    <location>
        <begin position="314"/>
        <end position="581"/>
    </location>
</feature>
<dbReference type="EnsemblProtists" id="PYU1_T001086">
    <property type="protein sequence ID" value="PYU1_T001086"/>
    <property type="gene ID" value="PYU1_G001086"/>
</dbReference>
<protein>
    <submittedName>
        <fullName evidence="3">Uncharacterized protein</fullName>
    </submittedName>
</protein>
<dbReference type="EMBL" id="GL376620">
    <property type="status" value="NOT_ANNOTATED_CDS"/>
    <property type="molecule type" value="Genomic_DNA"/>
</dbReference>
<feature type="compositionally biased region" description="Low complexity" evidence="2">
    <location>
        <begin position="705"/>
        <end position="714"/>
    </location>
</feature>
<evidence type="ECO:0000256" key="1">
    <source>
        <dbReference type="SAM" id="Coils"/>
    </source>
</evidence>
<dbReference type="eggNOG" id="ENOG502S15I">
    <property type="taxonomic scope" value="Eukaryota"/>
</dbReference>
<feature type="compositionally biased region" description="Acidic residues" evidence="2">
    <location>
        <begin position="200"/>
        <end position="210"/>
    </location>
</feature>
<evidence type="ECO:0000256" key="2">
    <source>
        <dbReference type="SAM" id="MobiDB-lite"/>
    </source>
</evidence>
<evidence type="ECO:0000313" key="3">
    <source>
        <dbReference type="EnsemblProtists" id="PYU1_T001086"/>
    </source>
</evidence>
<keyword evidence="1" id="KW-0175">Coiled coil</keyword>
<feature type="compositionally biased region" description="Polar residues" evidence="2">
    <location>
        <begin position="278"/>
        <end position="287"/>
    </location>
</feature>
<feature type="region of interest" description="Disordered" evidence="2">
    <location>
        <begin position="268"/>
        <end position="291"/>
    </location>
</feature>
<keyword evidence="4" id="KW-1185">Reference proteome</keyword>
<accession>K3W7Z5</accession>
<reference evidence="4" key="1">
    <citation type="journal article" date="2010" name="Genome Biol.">
        <title>Genome sequence of the necrotrophic plant pathogen Pythium ultimum reveals original pathogenicity mechanisms and effector repertoire.</title>
        <authorList>
            <person name="Levesque C.A."/>
            <person name="Brouwer H."/>
            <person name="Cano L."/>
            <person name="Hamilton J.P."/>
            <person name="Holt C."/>
            <person name="Huitema E."/>
            <person name="Raffaele S."/>
            <person name="Robideau G.P."/>
            <person name="Thines M."/>
            <person name="Win J."/>
            <person name="Zerillo M.M."/>
            <person name="Beakes G.W."/>
            <person name="Boore J.L."/>
            <person name="Busam D."/>
            <person name="Dumas B."/>
            <person name="Ferriera S."/>
            <person name="Fuerstenberg S.I."/>
            <person name="Gachon C.M."/>
            <person name="Gaulin E."/>
            <person name="Govers F."/>
            <person name="Grenville-Briggs L."/>
            <person name="Horner N."/>
            <person name="Hostetler J."/>
            <person name="Jiang R.H."/>
            <person name="Johnson J."/>
            <person name="Krajaejun T."/>
            <person name="Lin H."/>
            <person name="Meijer H.J."/>
            <person name="Moore B."/>
            <person name="Morris P."/>
            <person name="Phuntmart V."/>
            <person name="Puiu D."/>
            <person name="Shetty J."/>
            <person name="Stajich J.E."/>
            <person name="Tripathy S."/>
            <person name="Wawra S."/>
            <person name="van West P."/>
            <person name="Whitty B.R."/>
            <person name="Coutinho P.M."/>
            <person name="Henrissat B."/>
            <person name="Martin F."/>
            <person name="Thomas P.D."/>
            <person name="Tyler B.M."/>
            <person name="De Vries R.P."/>
            <person name="Kamoun S."/>
            <person name="Yandell M."/>
            <person name="Tisserat N."/>
            <person name="Buell C.R."/>
        </authorList>
    </citation>
    <scope>NUCLEOTIDE SEQUENCE</scope>
    <source>
        <strain evidence="4">DAOM:BR144</strain>
    </source>
</reference>